<evidence type="ECO:0000313" key="3">
    <source>
        <dbReference type="Proteomes" id="UP001151760"/>
    </source>
</evidence>
<feature type="compositionally biased region" description="Basic and acidic residues" evidence="1">
    <location>
        <begin position="22"/>
        <end position="38"/>
    </location>
</feature>
<evidence type="ECO:0000313" key="2">
    <source>
        <dbReference type="EMBL" id="GJT31726.1"/>
    </source>
</evidence>
<sequence length="148" mass="17150">MSKFNHPKAIDKSVQAHLKKVLPKDAPDFGKNKQEKAAKQSMLKYSTKPFDEASLKEYDQKDKLIKLMMKSKPYNTHPAHMKLYDALMDSLLVDENDMDKQLDDQPSQMKRRHDDHDPSADADKETKKRRRKDSDASSSKKSKDKEES</sequence>
<feature type="compositionally biased region" description="Basic and acidic residues" evidence="1">
    <location>
        <begin position="112"/>
        <end position="126"/>
    </location>
</feature>
<organism evidence="2 3">
    <name type="scientific">Tanacetum coccineum</name>
    <dbReference type="NCBI Taxonomy" id="301880"/>
    <lineage>
        <taxon>Eukaryota</taxon>
        <taxon>Viridiplantae</taxon>
        <taxon>Streptophyta</taxon>
        <taxon>Embryophyta</taxon>
        <taxon>Tracheophyta</taxon>
        <taxon>Spermatophyta</taxon>
        <taxon>Magnoliopsida</taxon>
        <taxon>eudicotyledons</taxon>
        <taxon>Gunneridae</taxon>
        <taxon>Pentapetalae</taxon>
        <taxon>asterids</taxon>
        <taxon>campanulids</taxon>
        <taxon>Asterales</taxon>
        <taxon>Asteraceae</taxon>
        <taxon>Asteroideae</taxon>
        <taxon>Anthemideae</taxon>
        <taxon>Anthemidinae</taxon>
        <taxon>Tanacetum</taxon>
    </lineage>
</organism>
<protein>
    <submittedName>
        <fullName evidence="2">Uncharacterized protein</fullName>
    </submittedName>
</protein>
<reference evidence="2" key="1">
    <citation type="journal article" date="2022" name="Int. J. Mol. Sci.">
        <title>Draft Genome of Tanacetum Coccineum: Genomic Comparison of Closely Related Tanacetum-Family Plants.</title>
        <authorList>
            <person name="Yamashiro T."/>
            <person name="Shiraishi A."/>
            <person name="Nakayama K."/>
            <person name="Satake H."/>
        </authorList>
    </citation>
    <scope>NUCLEOTIDE SEQUENCE</scope>
</reference>
<reference evidence="2" key="2">
    <citation type="submission" date="2022-01" db="EMBL/GenBank/DDBJ databases">
        <authorList>
            <person name="Yamashiro T."/>
            <person name="Shiraishi A."/>
            <person name="Satake H."/>
            <person name="Nakayama K."/>
        </authorList>
    </citation>
    <scope>NUCLEOTIDE SEQUENCE</scope>
</reference>
<feature type="region of interest" description="Disordered" evidence="1">
    <location>
        <begin position="96"/>
        <end position="148"/>
    </location>
</feature>
<name>A0ABQ5D0K5_9ASTR</name>
<accession>A0ABQ5D0K5</accession>
<keyword evidence="3" id="KW-1185">Reference proteome</keyword>
<evidence type="ECO:0000256" key="1">
    <source>
        <dbReference type="SAM" id="MobiDB-lite"/>
    </source>
</evidence>
<comment type="caution">
    <text evidence="2">The sequence shown here is derived from an EMBL/GenBank/DDBJ whole genome shotgun (WGS) entry which is preliminary data.</text>
</comment>
<dbReference type="Proteomes" id="UP001151760">
    <property type="component" value="Unassembled WGS sequence"/>
</dbReference>
<dbReference type="EMBL" id="BQNB010014731">
    <property type="protein sequence ID" value="GJT31726.1"/>
    <property type="molecule type" value="Genomic_DNA"/>
</dbReference>
<feature type="region of interest" description="Disordered" evidence="1">
    <location>
        <begin position="1"/>
        <end position="50"/>
    </location>
</feature>
<gene>
    <name evidence="2" type="ORF">Tco_0922145</name>
</gene>
<proteinExistence type="predicted"/>